<dbReference type="Pfam" id="PF01464">
    <property type="entry name" value="SLT"/>
    <property type="match status" value="1"/>
</dbReference>
<dbReference type="PANTHER" id="PTHR37423">
    <property type="entry name" value="SOLUBLE LYTIC MUREIN TRANSGLYCOSYLASE-RELATED"/>
    <property type="match status" value="1"/>
</dbReference>
<gene>
    <name evidence="6" type="ORF">Q8A70_22815</name>
</gene>
<accession>A0ABU0YS42</accession>
<keyword evidence="6" id="KW-0456">Lyase</keyword>
<dbReference type="Gene3D" id="1.10.530.10">
    <property type="match status" value="1"/>
</dbReference>
<evidence type="ECO:0000259" key="5">
    <source>
        <dbReference type="Pfam" id="PF01464"/>
    </source>
</evidence>
<keyword evidence="7" id="KW-1185">Reference proteome</keyword>
<dbReference type="EMBL" id="JAUYVI010000007">
    <property type="protein sequence ID" value="MDQ7250539.1"/>
    <property type="molecule type" value="Genomic_DNA"/>
</dbReference>
<evidence type="ECO:0000313" key="7">
    <source>
        <dbReference type="Proteomes" id="UP001230156"/>
    </source>
</evidence>
<keyword evidence="4" id="KW-0732">Signal</keyword>
<dbReference type="InterPro" id="IPR023346">
    <property type="entry name" value="Lysozyme-like_dom_sf"/>
</dbReference>
<feature type="signal peptide" evidence="4">
    <location>
        <begin position="1"/>
        <end position="20"/>
    </location>
</feature>
<comment type="similarity">
    <text evidence="1">Belongs to the transglycosylase Slt family.</text>
</comment>
<evidence type="ECO:0000256" key="1">
    <source>
        <dbReference type="ARBA" id="ARBA00007734"/>
    </source>
</evidence>
<dbReference type="GO" id="GO:0016829">
    <property type="term" value="F:lyase activity"/>
    <property type="evidence" value="ECO:0007669"/>
    <property type="project" value="UniProtKB-KW"/>
</dbReference>
<dbReference type="RefSeq" id="WP_379960506.1">
    <property type="nucleotide sequence ID" value="NZ_JAUYVI010000007.1"/>
</dbReference>
<organism evidence="6 7">
    <name type="scientific">Dongia sedimenti</name>
    <dbReference type="NCBI Taxonomy" id="3064282"/>
    <lineage>
        <taxon>Bacteria</taxon>
        <taxon>Pseudomonadati</taxon>
        <taxon>Pseudomonadota</taxon>
        <taxon>Alphaproteobacteria</taxon>
        <taxon>Rhodospirillales</taxon>
        <taxon>Dongiaceae</taxon>
        <taxon>Dongia</taxon>
    </lineage>
</organism>
<feature type="region of interest" description="Disordered" evidence="3">
    <location>
        <begin position="209"/>
        <end position="247"/>
    </location>
</feature>
<feature type="compositionally biased region" description="Polar residues" evidence="3">
    <location>
        <begin position="233"/>
        <end position="242"/>
    </location>
</feature>
<reference evidence="7" key="1">
    <citation type="submission" date="2023-08" db="EMBL/GenBank/DDBJ databases">
        <title>Rhodospirillaceae gen. nov., a novel taxon isolated from the Yangtze River Yuezi River estuary sludge.</title>
        <authorList>
            <person name="Ruan L."/>
        </authorList>
    </citation>
    <scope>NUCLEOTIDE SEQUENCE [LARGE SCALE GENOMIC DNA]</scope>
    <source>
        <strain evidence="7">R-7</strain>
    </source>
</reference>
<evidence type="ECO:0000313" key="6">
    <source>
        <dbReference type="EMBL" id="MDQ7250539.1"/>
    </source>
</evidence>
<comment type="similarity">
    <text evidence="2">Belongs to the virb1 family.</text>
</comment>
<evidence type="ECO:0000256" key="4">
    <source>
        <dbReference type="SAM" id="SignalP"/>
    </source>
</evidence>
<dbReference type="Proteomes" id="UP001230156">
    <property type="component" value="Unassembled WGS sequence"/>
</dbReference>
<dbReference type="InterPro" id="IPR008258">
    <property type="entry name" value="Transglycosylase_SLT_dom_1"/>
</dbReference>
<proteinExistence type="inferred from homology"/>
<evidence type="ECO:0000256" key="3">
    <source>
        <dbReference type="SAM" id="MobiDB-lite"/>
    </source>
</evidence>
<sequence>MRAPLVAALVVVSCFHGAAAAQEARPLDPETRARIEALDPFIDEAARRSPVPMTWIRAVIAAESGGRTELNGKPITSPAGAMGPMQVMPETYEEMRRRYGLGPDPYDPENNILAGTAYLAELYRRFGMTGMFAAYNAGPDRYQQFLDDGRPLPAETKAYLAALHLSGSGASAEPSFASGQGLFFQLQNRSPPGSVPHPEIETGGLFVPLVPPEPDPAAGSRGAGQRREGSRLGQYQRNSQVEPSVKDAWSPQNAGAFWLPHAPLRGAMTSRP</sequence>
<feature type="domain" description="Transglycosylase SLT" evidence="5">
    <location>
        <begin position="42"/>
        <end position="143"/>
    </location>
</feature>
<feature type="chain" id="PRO_5047139529" evidence="4">
    <location>
        <begin position="21"/>
        <end position="272"/>
    </location>
</feature>
<name>A0ABU0YS42_9PROT</name>
<dbReference type="CDD" id="cd00254">
    <property type="entry name" value="LT-like"/>
    <property type="match status" value="1"/>
</dbReference>
<comment type="caution">
    <text evidence="6">The sequence shown here is derived from an EMBL/GenBank/DDBJ whole genome shotgun (WGS) entry which is preliminary data.</text>
</comment>
<dbReference type="EC" id="4.2.2.n1" evidence="6"/>
<dbReference type="PANTHER" id="PTHR37423:SF2">
    <property type="entry name" value="MEMBRANE-BOUND LYTIC MUREIN TRANSGLYCOSYLASE C"/>
    <property type="match status" value="1"/>
</dbReference>
<protein>
    <submittedName>
        <fullName evidence="6">Lytic transglycosylase domain-containing protein</fullName>
        <ecNumber evidence="6">4.2.2.n1</ecNumber>
    </submittedName>
</protein>
<evidence type="ECO:0000256" key="2">
    <source>
        <dbReference type="ARBA" id="ARBA00009387"/>
    </source>
</evidence>
<dbReference type="SUPFAM" id="SSF53955">
    <property type="entry name" value="Lysozyme-like"/>
    <property type="match status" value="1"/>
</dbReference>